<accession>A0A8T2TY87</accession>
<evidence type="ECO:0000313" key="2">
    <source>
        <dbReference type="EMBL" id="KAH7428731.1"/>
    </source>
</evidence>
<dbReference type="EMBL" id="CM035414">
    <property type="protein sequence ID" value="KAH7428731.1"/>
    <property type="molecule type" value="Genomic_DNA"/>
</dbReference>
<feature type="compositionally biased region" description="Low complexity" evidence="1">
    <location>
        <begin position="64"/>
        <end position="85"/>
    </location>
</feature>
<organism evidence="2 3">
    <name type="scientific">Ceratopteris richardii</name>
    <name type="common">Triangle waterfern</name>
    <dbReference type="NCBI Taxonomy" id="49495"/>
    <lineage>
        <taxon>Eukaryota</taxon>
        <taxon>Viridiplantae</taxon>
        <taxon>Streptophyta</taxon>
        <taxon>Embryophyta</taxon>
        <taxon>Tracheophyta</taxon>
        <taxon>Polypodiopsida</taxon>
        <taxon>Polypodiidae</taxon>
        <taxon>Polypodiales</taxon>
        <taxon>Pteridineae</taxon>
        <taxon>Pteridaceae</taxon>
        <taxon>Parkerioideae</taxon>
        <taxon>Ceratopteris</taxon>
    </lineage>
</organism>
<dbReference type="AlphaFoldDB" id="A0A8T2TY87"/>
<comment type="caution">
    <text evidence="2">The sequence shown here is derived from an EMBL/GenBank/DDBJ whole genome shotgun (WGS) entry which is preliminary data.</text>
</comment>
<feature type="compositionally biased region" description="Basic and acidic residues" evidence="1">
    <location>
        <begin position="142"/>
        <end position="154"/>
    </location>
</feature>
<evidence type="ECO:0000256" key="1">
    <source>
        <dbReference type="SAM" id="MobiDB-lite"/>
    </source>
</evidence>
<name>A0A8T2TY87_CERRI</name>
<sequence>MQLQRLVYCRAKLKVARAFNEMTKPKQVDIDSFVWSDDIVPAPPSQDEEDDIYRMLHRELESVGTRVTRSRSRATTQRASSSTTRLVPRGQRSRRARVMRGSSSPGRGLPTELDTLFDIELDLEDEEPLMPRELAALEFDDEGRVLEGIDRDSSSSEDSDI</sequence>
<feature type="region of interest" description="Disordered" evidence="1">
    <location>
        <begin position="140"/>
        <end position="161"/>
    </location>
</feature>
<protein>
    <submittedName>
        <fullName evidence="2">Uncharacterized protein</fullName>
    </submittedName>
</protein>
<feature type="region of interest" description="Disordered" evidence="1">
    <location>
        <begin position="64"/>
        <end position="112"/>
    </location>
</feature>
<dbReference type="Proteomes" id="UP000825935">
    <property type="component" value="Chromosome 9"/>
</dbReference>
<proteinExistence type="predicted"/>
<evidence type="ECO:0000313" key="3">
    <source>
        <dbReference type="Proteomes" id="UP000825935"/>
    </source>
</evidence>
<reference evidence="2" key="1">
    <citation type="submission" date="2021-08" db="EMBL/GenBank/DDBJ databases">
        <title>WGS assembly of Ceratopteris richardii.</title>
        <authorList>
            <person name="Marchant D.B."/>
            <person name="Chen G."/>
            <person name="Jenkins J."/>
            <person name="Shu S."/>
            <person name="Leebens-Mack J."/>
            <person name="Grimwood J."/>
            <person name="Schmutz J."/>
            <person name="Soltis P."/>
            <person name="Soltis D."/>
            <person name="Chen Z.-H."/>
        </authorList>
    </citation>
    <scope>NUCLEOTIDE SEQUENCE</scope>
    <source>
        <strain evidence="2">Whitten #5841</strain>
        <tissue evidence="2">Leaf</tissue>
    </source>
</reference>
<keyword evidence="3" id="KW-1185">Reference proteome</keyword>
<gene>
    <name evidence="2" type="ORF">KP509_09G014800</name>
</gene>